<feature type="region of interest" description="Disordered" evidence="1">
    <location>
        <begin position="1"/>
        <end position="54"/>
    </location>
</feature>
<protein>
    <submittedName>
        <fullName evidence="2">Uncharacterized protein</fullName>
    </submittedName>
</protein>
<evidence type="ECO:0000313" key="2">
    <source>
        <dbReference type="EMBL" id="MFC2973034.1"/>
    </source>
</evidence>
<sequence length="54" mass="5468">MSCCGVCGGQKPAADVKEAPEAPLFEELPKEGEYQPPVDGGDAQTAGDTASDEA</sequence>
<organism evidence="2 3">
    <name type="scientific">Azotobacter bryophylli</name>
    <dbReference type="NCBI Taxonomy" id="1986537"/>
    <lineage>
        <taxon>Bacteria</taxon>
        <taxon>Pseudomonadati</taxon>
        <taxon>Pseudomonadota</taxon>
        <taxon>Gammaproteobacteria</taxon>
        <taxon>Pseudomonadales</taxon>
        <taxon>Pseudomonadaceae</taxon>
        <taxon>Azotobacter</taxon>
    </lineage>
</organism>
<gene>
    <name evidence="2" type="ORF">ACFOJE_12505</name>
</gene>
<evidence type="ECO:0000256" key="1">
    <source>
        <dbReference type="SAM" id="MobiDB-lite"/>
    </source>
</evidence>
<proteinExistence type="predicted"/>
<dbReference type="EMBL" id="JBHRSJ010000022">
    <property type="protein sequence ID" value="MFC2973034.1"/>
    <property type="molecule type" value="Genomic_DNA"/>
</dbReference>
<keyword evidence="3" id="KW-1185">Reference proteome</keyword>
<dbReference type="RefSeq" id="WP_377814682.1">
    <property type="nucleotide sequence ID" value="NZ_JBHRSJ010000022.1"/>
</dbReference>
<comment type="caution">
    <text evidence="2">The sequence shown here is derived from an EMBL/GenBank/DDBJ whole genome shotgun (WGS) entry which is preliminary data.</text>
</comment>
<dbReference type="Proteomes" id="UP001595457">
    <property type="component" value="Unassembled WGS sequence"/>
</dbReference>
<reference evidence="3" key="1">
    <citation type="journal article" date="2019" name="Int. J. Syst. Evol. Microbiol.">
        <title>The Global Catalogue of Microorganisms (GCM) 10K type strain sequencing project: providing services to taxonomists for standard genome sequencing and annotation.</title>
        <authorList>
            <consortium name="The Broad Institute Genomics Platform"/>
            <consortium name="The Broad Institute Genome Sequencing Center for Infectious Disease"/>
            <person name="Wu L."/>
            <person name="Ma J."/>
        </authorList>
    </citation>
    <scope>NUCLEOTIDE SEQUENCE [LARGE SCALE GENOMIC DNA]</scope>
    <source>
        <strain evidence="3">KCTC 62195</strain>
    </source>
</reference>
<evidence type="ECO:0000313" key="3">
    <source>
        <dbReference type="Proteomes" id="UP001595457"/>
    </source>
</evidence>
<accession>A0ABV7AU34</accession>
<name>A0ABV7AU34_9GAMM</name>